<comment type="caution">
    <text evidence="3">The sequence shown here is derived from an EMBL/GenBank/DDBJ whole genome shotgun (WGS) entry which is preliminary data.</text>
</comment>
<name>A0AA37WG25_9BACT</name>
<sequence>MSTDINIVIVNYNVQYFIEQCLSSIYNVSDFEGSLEVIVVDNDSTDGSVQMIKDKFPDVELIENKENVGFSVANNQGINISTGKYILILNPDTILEEDTLSSCFKEMEADVEIGALGVQMLDGAGRFLPESKRGFPSPLVSFYRFTGLFKLFPHSPKINAYYQGHIDQNEKAEVDILCGAFMFMRKSILDEIGLLDEAFFMYGEDIDLSYRFKKAGYKVMYFPETTIIHFKGESTRKQSREYTRRFYDAMNIFAKKHFKDSKANIFMKYLSIVIQLKASLNLVKNFITKIYLPVIDILFLFFGLHAVSFIWAKYYFKEPDYYSNAPLDTNFLIYTFVWFAFLFFGGAYDKSISIFRLVRNFLLGTLVIMAIYGILDSEYRSSRAIIFIATAFELILLLGFRWILSLFTGKSFDGFSKGKNLIIIANDKEALKIENILMQSATQIDSIKALPVNVSDYELKEIILIENIDEVICNIKDVSMSRIIELMSKLGNKVAFKITGEESLGIIGSQSKNKVGEIYTIGINYSIQSEHNIRIKRSFDIIVSLLSIFLFPLFLIAKSLRKITLKSPSVLSGDLTIVGYQDDKRKVDNLPKLKAPVINVPSADRLSYAKDYSVWKDFRYLWKSIFKKTDDQ</sequence>
<keyword evidence="4" id="KW-1185">Reference proteome</keyword>
<dbReference type="Gene3D" id="3.90.550.10">
    <property type="entry name" value="Spore Coat Polysaccharide Biosynthesis Protein SpsA, Chain A"/>
    <property type="match status" value="1"/>
</dbReference>
<dbReference type="CDD" id="cd04186">
    <property type="entry name" value="GT_2_like_c"/>
    <property type="match status" value="1"/>
</dbReference>
<dbReference type="SUPFAM" id="SSF53448">
    <property type="entry name" value="Nucleotide-diphospho-sugar transferases"/>
    <property type="match status" value="1"/>
</dbReference>
<protein>
    <recommendedName>
        <fullName evidence="2">Glycosyltransferase 2-like domain-containing protein</fullName>
    </recommendedName>
</protein>
<dbReference type="Pfam" id="PF00535">
    <property type="entry name" value="Glycos_transf_2"/>
    <property type="match status" value="1"/>
</dbReference>
<dbReference type="EMBL" id="BSOH01000027">
    <property type="protein sequence ID" value="GLR19363.1"/>
    <property type="molecule type" value="Genomic_DNA"/>
</dbReference>
<dbReference type="InterPro" id="IPR001173">
    <property type="entry name" value="Glyco_trans_2-like"/>
</dbReference>
<feature type="transmembrane region" description="Helical" evidence="1">
    <location>
        <begin position="331"/>
        <end position="348"/>
    </location>
</feature>
<gene>
    <name evidence="3" type="ORF">GCM10007940_39790</name>
</gene>
<feature type="transmembrane region" description="Helical" evidence="1">
    <location>
        <begin position="357"/>
        <end position="375"/>
    </location>
</feature>
<feature type="transmembrane region" description="Helical" evidence="1">
    <location>
        <begin position="381"/>
        <end position="404"/>
    </location>
</feature>
<reference evidence="3" key="1">
    <citation type="journal article" date="2014" name="Int. J. Syst. Evol. Microbiol.">
        <title>Complete genome sequence of Corynebacterium casei LMG S-19264T (=DSM 44701T), isolated from a smear-ripened cheese.</title>
        <authorList>
            <consortium name="US DOE Joint Genome Institute (JGI-PGF)"/>
            <person name="Walter F."/>
            <person name="Albersmeier A."/>
            <person name="Kalinowski J."/>
            <person name="Ruckert C."/>
        </authorList>
    </citation>
    <scope>NUCLEOTIDE SEQUENCE</scope>
    <source>
        <strain evidence="3">NBRC 108769</strain>
    </source>
</reference>
<feature type="domain" description="Glycosyltransferase 2-like" evidence="2">
    <location>
        <begin position="7"/>
        <end position="193"/>
    </location>
</feature>
<feature type="transmembrane region" description="Helical" evidence="1">
    <location>
        <begin position="290"/>
        <end position="311"/>
    </location>
</feature>
<evidence type="ECO:0000313" key="4">
    <source>
        <dbReference type="Proteomes" id="UP001156666"/>
    </source>
</evidence>
<keyword evidence="1" id="KW-0472">Membrane</keyword>
<reference evidence="3" key="2">
    <citation type="submission" date="2023-01" db="EMBL/GenBank/DDBJ databases">
        <title>Draft genome sequence of Portibacter lacus strain NBRC 108769.</title>
        <authorList>
            <person name="Sun Q."/>
            <person name="Mori K."/>
        </authorList>
    </citation>
    <scope>NUCLEOTIDE SEQUENCE</scope>
    <source>
        <strain evidence="3">NBRC 108769</strain>
    </source>
</reference>
<keyword evidence="1" id="KW-1133">Transmembrane helix</keyword>
<dbReference type="Proteomes" id="UP001156666">
    <property type="component" value="Unassembled WGS sequence"/>
</dbReference>
<feature type="transmembrane region" description="Helical" evidence="1">
    <location>
        <begin position="539"/>
        <end position="557"/>
    </location>
</feature>
<keyword evidence="1" id="KW-0812">Transmembrane</keyword>
<organism evidence="3 4">
    <name type="scientific">Portibacter lacus</name>
    <dbReference type="NCBI Taxonomy" id="1099794"/>
    <lineage>
        <taxon>Bacteria</taxon>
        <taxon>Pseudomonadati</taxon>
        <taxon>Bacteroidota</taxon>
        <taxon>Saprospiria</taxon>
        <taxon>Saprospirales</taxon>
        <taxon>Haliscomenobacteraceae</taxon>
        <taxon>Portibacter</taxon>
    </lineage>
</organism>
<dbReference type="AlphaFoldDB" id="A0AA37WG25"/>
<dbReference type="RefSeq" id="WP_235291935.1">
    <property type="nucleotide sequence ID" value="NZ_BSOH01000027.1"/>
</dbReference>
<proteinExistence type="predicted"/>
<dbReference type="PANTHER" id="PTHR43179">
    <property type="entry name" value="RHAMNOSYLTRANSFERASE WBBL"/>
    <property type="match status" value="1"/>
</dbReference>
<evidence type="ECO:0000259" key="2">
    <source>
        <dbReference type="Pfam" id="PF00535"/>
    </source>
</evidence>
<evidence type="ECO:0000313" key="3">
    <source>
        <dbReference type="EMBL" id="GLR19363.1"/>
    </source>
</evidence>
<dbReference type="InterPro" id="IPR029044">
    <property type="entry name" value="Nucleotide-diphossugar_trans"/>
</dbReference>
<evidence type="ECO:0000256" key="1">
    <source>
        <dbReference type="SAM" id="Phobius"/>
    </source>
</evidence>
<accession>A0AA37WG25</accession>
<dbReference type="PANTHER" id="PTHR43179:SF7">
    <property type="entry name" value="RHAMNOSYLTRANSFERASE WBBL"/>
    <property type="match status" value="1"/>
</dbReference>